<dbReference type="SUPFAM" id="SSF54826">
    <property type="entry name" value="Enolase N-terminal domain-like"/>
    <property type="match status" value="1"/>
</dbReference>
<accession>A0ABQ5JJA1</accession>
<dbReference type="Gene3D" id="3.30.390.10">
    <property type="entry name" value="Enolase-like, N-terminal domain"/>
    <property type="match status" value="1"/>
</dbReference>
<dbReference type="Pfam" id="PF02746">
    <property type="entry name" value="MR_MLE_N"/>
    <property type="match status" value="1"/>
</dbReference>
<comment type="cofactor">
    <cofactor evidence="1">
        <name>a divalent metal cation</name>
        <dbReference type="ChEBI" id="CHEBI:60240"/>
    </cofactor>
</comment>
<dbReference type="NCBIfam" id="TIGR01928">
    <property type="entry name" value="menC_lowGC_arch"/>
    <property type="match status" value="1"/>
</dbReference>
<dbReference type="SFLD" id="SFLDS00001">
    <property type="entry name" value="Enolase"/>
    <property type="match status" value="1"/>
</dbReference>
<keyword evidence="3" id="KW-0460">Magnesium</keyword>
<evidence type="ECO:0000256" key="5">
    <source>
        <dbReference type="ARBA" id="ARBA00029491"/>
    </source>
</evidence>
<keyword evidence="4" id="KW-0456">Lyase</keyword>
<reference evidence="8" key="1">
    <citation type="journal article" date="2022" name="Int. J. Syst. Evol. Microbiol.">
        <title>A novel species of lactic acid bacteria, Ligilactobacillus pabuli sp. nov., isolated from alfalfa silage.</title>
        <authorList>
            <person name="Tohno M."/>
            <person name="Tanizawa Y."/>
            <person name="Sawada H."/>
            <person name="Sakamoto M."/>
            <person name="Ohkuma M."/>
            <person name="Kobayashi H."/>
        </authorList>
    </citation>
    <scope>NUCLEOTIDE SEQUENCE</scope>
    <source>
        <strain evidence="8">AF129</strain>
    </source>
</reference>
<dbReference type="EMBL" id="BQXH01000017">
    <property type="protein sequence ID" value="GKS82006.1"/>
    <property type="molecule type" value="Genomic_DNA"/>
</dbReference>
<name>A0ABQ5JJA1_9LACO</name>
<dbReference type="PANTHER" id="PTHR48073:SF5">
    <property type="entry name" value="O-SUCCINYLBENZOATE SYNTHASE"/>
    <property type="match status" value="1"/>
</dbReference>
<dbReference type="RefSeq" id="WP_244056149.1">
    <property type="nucleotide sequence ID" value="NZ_BQXH01000017.1"/>
</dbReference>
<dbReference type="InterPro" id="IPR029065">
    <property type="entry name" value="Enolase_C-like"/>
</dbReference>
<dbReference type="Gene3D" id="3.20.20.120">
    <property type="entry name" value="Enolase-like C-terminal domain"/>
    <property type="match status" value="1"/>
</dbReference>
<dbReference type="InterPro" id="IPR013341">
    <property type="entry name" value="Mandelate_racemase_N_dom"/>
</dbReference>
<dbReference type="EC" id="4.2.1.113" evidence="5 6"/>
<organism evidence="8 9">
    <name type="scientific">Ligilactobacillus pabuli</name>
    <dbReference type="NCBI Taxonomy" id="2886039"/>
    <lineage>
        <taxon>Bacteria</taxon>
        <taxon>Bacillati</taxon>
        <taxon>Bacillota</taxon>
        <taxon>Bacilli</taxon>
        <taxon>Lactobacillales</taxon>
        <taxon>Lactobacillaceae</taxon>
        <taxon>Ligilactobacillus</taxon>
    </lineage>
</organism>
<evidence type="ECO:0000256" key="1">
    <source>
        <dbReference type="ARBA" id="ARBA00001968"/>
    </source>
</evidence>
<dbReference type="SFLD" id="SFLDG00180">
    <property type="entry name" value="muconate_cycloisomerase"/>
    <property type="match status" value="1"/>
</dbReference>
<feature type="domain" description="Mandelate racemase/muconate lactonizing enzyme C-terminal" evidence="7">
    <location>
        <begin position="147"/>
        <end position="238"/>
    </location>
</feature>
<dbReference type="InterPro" id="IPR036849">
    <property type="entry name" value="Enolase-like_C_sf"/>
</dbReference>
<dbReference type="InterPro" id="IPR029017">
    <property type="entry name" value="Enolase-like_N"/>
</dbReference>
<comment type="caution">
    <text evidence="8">The sequence shown here is derived from an EMBL/GenBank/DDBJ whole genome shotgun (WGS) entry which is preliminary data.</text>
</comment>
<evidence type="ECO:0000256" key="2">
    <source>
        <dbReference type="ARBA" id="ARBA00022723"/>
    </source>
</evidence>
<dbReference type="SMART" id="SM00922">
    <property type="entry name" value="MR_MLE"/>
    <property type="match status" value="1"/>
</dbReference>
<keyword evidence="2" id="KW-0479">Metal-binding</keyword>
<protein>
    <recommendedName>
        <fullName evidence="5 6">o-succinylbenzoate synthase</fullName>
        <ecNumber evidence="5 6">4.2.1.113</ecNumber>
    </recommendedName>
</protein>
<dbReference type="Proteomes" id="UP001055149">
    <property type="component" value="Unassembled WGS sequence"/>
</dbReference>
<sequence>MKIVKVRLHPVSLQLKQPFVSSHETLTTRELTVVGLEDEIGMHGYGELEAFSRPFYTSEMQVTARWIITEVLADLVTDREFDQPEELYRRMDPVKDNQLAKAAVDSAVWDLYAKRQGQPLAQVLATSAQTTWQPDVPVGISVGIQSLAQTCQSVRQAQAANYGRIKLKVHGNTDLKRIAAVRKAFPTTKLCVDANGSLTPAAALATEIDALGLTMLEDPFARNAQQATANLQSQLQTDLCYDEPIESVADAVRAIRAGERRIISMKSSVLGDLTPALQLVAAHRTEGFPLWCGGMVEGGVGRATNLALASLAEFAFPGDLSATDRYFAYDYAQPEFQLRAGQLQVPRFSGNGVIPQF</sequence>
<dbReference type="PANTHER" id="PTHR48073">
    <property type="entry name" value="O-SUCCINYLBENZOATE SYNTHASE-RELATED"/>
    <property type="match status" value="1"/>
</dbReference>
<evidence type="ECO:0000256" key="4">
    <source>
        <dbReference type="ARBA" id="ARBA00023239"/>
    </source>
</evidence>
<dbReference type="InterPro" id="IPR013342">
    <property type="entry name" value="Mandelate_racemase_C"/>
</dbReference>
<evidence type="ECO:0000256" key="6">
    <source>
        <dbReference type="NCBIfam" id="TIGR01928"/>
    </source>
</evidence>
<dbReference type="InterPro" id="IPR010197">
    <property type="entry name" value="OSBS/NAAAR"/>
</dbReference>
<gene>
    <name evidence="8" type="primary">menC</name>
    <name evidence="8" type="ORF">LPAF129_16920</name>
</gene>
<dbReference type="SUPFAM" id="SSF51604">
    <property type="entry name" value="Enolase C-terminal domain-like"/>
    <property type="match status" value="1"/>
</dbReference>
<evidence type="ECO:0000259" key="7">
    <source>
        <dbReference type="SMART" id="SM00922"/>
    </source>
</evidence>
<dbReference type="SFLD" id="SFLDF00009">
    <property type="entry name" value="o-succinylbenzoate_synthase"/>
    <property type="match status" value="1"/>
</dbReference>
<evidence type="ECO:0000256" key="3">
    <source>
        <dbReference type="ARBA" id="ARBA00022842"/>
    </source>
</evidence>
<evidence type="ECO:0000313" key="9">
    <source>
        <dbReference type="Proteomes" id="UP001055149"/>
    </source>
</evidence>
<keyword evidence="9" id="KW-1185">Reference proteome</keyword>
<evidence type="ECO:0000313" key="8">
    <source>
        <dbReference type="EMBL" id="GKS82006.1"/>
    </source>
</evidence>
<dbReference type="Pfam" id="PF13378">
    <property type="entry name" value="MR_MLE_C"/>
    <property type="match status" value="1"/>
</dbReference>
<proteinExistence type="predicted"/>